<feature type="domain" description="SMP-LTD" evidence="10">
    <location>
        <begin position="175"/>
        <end position="365"/>
    </location>
</feature>
<dbReference type="Pfam" id="PF10296">
    <property type="entry name" value="MMM1"/>
    <property type="match status" value="1"/>
</dbReference>
<dbReference type="GO" id="GO:0005789">
    <property type="term" value="C:endoplasmic reticulum membrane"/>
    <property type="evidence" value="ECO:0007669"/>
    <property type="project" value="UniProtKB-SubCell"/>
</dbReference>
<keyword evidence="2" id="KW-0813">Transport</keyword>
<keyword evidence="5" id="KW-1133">Transmembrane helix</keyword>
<evidence type="ECO:0000256" key="2">
    <source>
        <dbReference type="ARBA" id="ARBA00022448"/>
    </source>
</evidence>
<keyword evidence="4" id="KW-0256">Endoplasmic reticulum</keyword>
<feature type="compositionally biased region" description="Low complexity" evidence="9">
    <location>
        <begin position="547"/>
        <end position="562"/>
    </location>
</feature>
<proteinExistence type="predicted"/>
<gene>
    <name evidence="11" type="ORF">P691DRAFT_807920</name>
</gene>
<feature type="region of interest" description="Disordered" evidence="9">
    <location>
        <begin position="857"/>
        <end position="881"/>
    </location>
</feature>
<feature type="compositionally biased region" description="Polar residues" evidence="9">
    <location>
        <begin position="858"/>
        <end position="867"/>
    </location>
</feature>
<feature type="region of interest" description="Disordered" evidence="9">
    <location>
        <begin position="378"/>
        <end position="438"/>
    </location>
</feature>
<organism evidence="11 12">
    <name type="scientific">Macrolepiota fuliginosa MF-IS2</name>
    <dbReference type="NCBI Taxonomy" id="1400762"/>
    <lineage>
        <taxon>Eukaryota</taxon>
        <taxon>Fungi</taxon>
        <taxon>Dikarya</taxon>
        <taxon>Basidiomycota</taxon>
        <taxon>Agaricomycotina</taxon>
        <taxon>Agaricomycetes</taxon>
        <taxon>Agaricomycetidae</taxon>
        <taxon>Agaricales</taxon>
        <taxon>Agaricineae</taxon>
        <taxon>Agaricaceae</taxon>
        <taxon>Macrolepiota</taxon>
    </lineage>
</organism>
<keyword evidence="7" id="KW-0446">Lipid-binding</keyword>
<dbReference type="InterPro" id="IPR031468">
    <property type="entry name" value="SMP_LBD"/>
</dbReference>
<evidence type="ECO:0000259" key="10">
    <source>
        <dbReference type="PROSITE" id="PS51847"/>
    </source>
</evidence>
<dbReference type="PANTHER" id="PTHR13466">
    <property type="entry name" value="TEX2 PROTEIN-RELATED"/>
    <property type="match status" value="1"/>
</dbReference>
<dbReference type="GO" id="GO:0008289">
    <property type="term" value="F:lipid binding"/>
    <property type="evidence" value="ECO:0007669"/>
    <property type="project" value="UniProtKB-KW"/>
</dbReference>
<evidence type="ECO:0000256" key="1">
    <source>
        <dbReference type="ARBA" id="ARBA00004586"/>
    </source>
</evidence>
<evidence type="ECO:0000256" key="7">
    <source>
        <dbReference type="ARBA" id="ARBA00023121"/>
    </source>
</evidence>
<evidence type="ECO:0000256" key="9">
    <source>
        <dbReference type="SAM" id="MobiDB-lite"/>
    </source>
</evidence>
<evidence type="ECO:0000256" key="3">
    <source>
        <dbReference type="ARBA" id="ARBA00022692"/>
    </source>
</evidence>
<dbReference type="CDD" id="cd21675">
    <property type="entry name" value="SMP_TEX2"/>
    <property type="match status" value="1"/>
</dbReference>
<protein>
    <recommendedName>
        <fullName evidence="10">SMP-LTD domain-containing protein</fullName>
    </recommendedName>
</protein>
<keyword evidence="6" id="KW-0445">Lipid transport</keyword>
<comment type="caution">
    <text evidence="11">The sequence shown here is derived from an EMBL/GenBank/DDBJ whole genome shotgun (WGS) entry which is preliminary data.</text>
</comment>
<accession>A0A9P5XIJ0</accession>
<reference evidence="11" key="1">
    <citation type="submission" date="2020-11" db="EMBL/GenBank/DDBJ databases">
        <authorList>
            <consortium name="DOE Joint Genome Institute"/>
            <person name="Ahrendt S."/>
            <person name="Riley R."/>
            <person name="Andreopoulos W."/>
            <person name="Labutti K."/>
            <person name="Pangilinan J."/>
            <person name="Ruiz-Duenas F.J."/>
            <person name="Barrasa J.M."/>
            <person name="Sanchez-Garcia M."/>
            <person name="Camarero S."/>
            <person name="Miyauchi S."/>
            <person name="Serrano A."/>
            <person name="Linde D."/>
            <person name="Babiker R."/>
            <person name="Drula E."/>
            <person name="Ayuso-Fernandez I."/>
            <person name="Pacheco R."/>
            <person name="Padilla G."/>
            <person name="Ferreira P."/>
            <person name="Barriuso J."/>
            <person name="Kellner H."/>
            <person name="Castanera R."/>
            <person name="Alfaro M."/>
            <person name="Ramirez L."/>
            <person name="Pisabarro A.G."/>
            <person name="Kuo A."/>
            <person name="Tritt A."/>
            <person name="Lipzen A."/>
            <person name="He G."/>
            <person name="Yan M."/>
            <person name="Ng V."/>
            <person name="Cullen D."/>
            <person name="Martin F."/>
            <person name="Rosso M.-N."/>
            <person name="Henrissat B."/>
            <person name="Hibbett D."/>
            <person name="Martinez A.T."/>
            <person name="Grigoriev I.V."/>
        </authorList>
    </citation>
    <scope>NUCLEOTIDE SEQUENCE</scope>
    <source>
        <strain evidence="11">MF-IS2</strain>
    </source>
</reference>
<evidence type="ECO:0000256" key="5">
    <source>
        <dbReference type="ARBA" id="ARBA00022989"/>
    </source>
</evidence>
<evidence type="ECO:0000256" key="8">
    <source>
        <dbReference type="ARBA" id="ARBA00023136"/>
    </source>
</evidence>
<dbReference type="EMBL" id="MU151086">
    <property type="protein sequence ID" value="KAF9451365.1"/>
    <property type="molecule type" value="Genomic_DNA"/>
</dbReference>
<feature type="region of interest" description="Disordered" evidence="9">
    <location>
        <begin position="766"/>
        <end position="825"/>
    </location>
</feature>
<feature type="compositionally biased region" description="Basic and acidic residues" evidence="9">
    <location>
        <begin position="465"/>
        <end position="475"/>
    </location>
</feature>
<dbReference type="GO" id="GO:1990456">
    <property type="term" value="P:mitochondrion-endoplasmic reticulum membrane tethering"/>
    <property type="evidence" value="ECO:0007669"/>
    <property type="project" value="TreeGrafter"/>
</dbReference>
<evidence type="ECO:0000313" key="12">
    <source>
        <dbReference type="Proteomes" id="UP000807342"/>
    </source>
</evidence>
<dbReference type="PANTHER" id="PTHR13466:SF19">
    <property type="entry name" value="NUCLEUS-VACUOLE JUNCTION PROTEIN 2"/>
    <property type="match status" value="1"/>
</dbReference>
<keyword evidence="3" id="KW-0812">Transmembrane</keyword>
<feature type="compositionally biased region" description="Basic and acidic residues" evidence="9">
    <location>
        <begin position="617"/>
        <end position="637"/>
    </location>
</feature>
<feature type="compositionally biased region" description="Pro residues" evidence="9">
    <location>
        <begin position="806"/>
        <end position="815"/>
    </location>
</feature>
<evidence type="ECO:0000256" key="4">
    <source>
        <dbReference type="ARBA" id="ARBA00022824"/>
    </source>
</evidence>
<feature type="compositionally biased region" description="Polar residues" evidence="9">
    <location>
        <begin position="397"/>
        <end position="416"/>
    </location>
</feature>
<dbReference type="InterPro" id="IPR019411">
    <property type="entry name" value="MMM1_dom"/>
</dbReference>
<dbReference type="GO" id="GO:0015914">
    <property type="term" value="P:phospholipid transport"/>
    <property type="evidence" value="ECO:0007669"/>
    <property type="project" value="TreeGrafter"/>
</dbReference>
<keyword evidence="8" id="KW-0472">Membrane</keyword>
<name>A0A9P5XIJ0_9AGAR</name>
<dbReference type="PROSITE" id="PS51847">
    <property type="entry name" value="SMP"/>
    <property type="match status" value="1"/>
</dbReference>
<comment type="subcellular location">
    <subcellularLocation>
        <location evidence="1">Endoplasmic reticulum membrane</location>
    </subcellularLocation>
</comment>
<dbReference type="GO" id="GO:0032865">
    <property type="term" value="C:ERMES complex"/>
    <property type="evidence" value="ECO:0007669"/>
    <property type="project" value="TreeGrafter"/>
</dbReference>
<dbReference type="OrthoDB" id="26740at2759"/>
<dbReference type="Proteomes" id="UP000807342">
    <property type="component" value="Unassembled WGS sequence"/>
</dbReference>
<evidence type="ECO:0000313" key="11">
    <source>
        <dbReference type="EMBL" id="KAF9451365.1"/>
    </source>
</evidence>
<dbReference type="AlphaFoldDB" id="A0A9P5XIJ0"/>
<evidence type="ECO:0000256" key="6">
    <source>
        <dbReference type="ARBA" id="ARBA00023055"/>
    </source>
</evidence>
<sequence length="881" mass="97129">MWYVVLKGKVLYLYEDEEMTDCGAVVELGSHEVVVYPEGQTDGEMFAKRNAICLKPKGPSEEKVLPTLTKEMKLQEEDVDAVLDNHHVNGKQREKEKEKLIEEEQQRAAAREKEFDAPAPWFIFVRSNVEMEDWYLALIHASDHPAQTPTLSPLQAVFQAVDMNHLVSTLDEQPDVIPMRWLNALIGRIFFSYYRTRTLEAGIIGRLMKKLSKVKRPAFLADVVVTEVSVGNRPPVLSKPMLKELTKEGDASLEVHLHYKGEIRITIEATATINLGQFKSYNVKLVLAAVLKELEGNLLIKVKRPPSSRIWYAFTQNPRMVLQVEPIVSDRQIKWGMILSTIESKLREIIQESVVMPNMDDIAFFESSAYQHRGGIWSDASRSEQSRHPSPPAAADESQSINSAPSIILSNPSTEGSPPPAKRDSSSPEAESEGSRPASVISVVQEQGIPVAGQDLFNLKERARSEPVLEEERRGRSASVHSIVRPSSNIPPEIHKPAVDAVDELGLEPSPPHSRRSSVYSVKSGKSAEVASEPLTPRKSSDAPRDLTSSTSPSSFLSTLKSKAGDRQALNNTAREAMRKWSVNWNNLKKEFSSEENGDLTSRLRSKMEGSSNRRSSYTDEHQEDERDNQPEEEGHPSRSVSPAGDLKDSNELGPQLSIPSLIQQASKRSIAPVLASKKSLPSVSRVNADIGANDDISEDEVRPAPMPIQAQPQAKTMTIPGIHVSHRGEVMSMGNVAPQTNVFPDAIKSKNPAMQSVYRLWRNPGNIAQDSDSKQAEASATMLETDVQSLHPQPPPQTPGLIRETPPPLPPRSTPRPKDNATRENLVDALKSVGDAALSDESVALLSDEVIVDAPVMSSSTTSTMNAPPPLPPRRIQSTA</sequence>
<keyword evidence="12" id="KW-1185">Reference proteome</keyword>
<feature type="region of interest" description="Disordered" evidence="9">
    <location>
        <begin position="585"/>
        <end position="661"/>
    </location>
</feature>
<feature type="region of interest" description="Disordered" evidence="9">
    <location>
        <begin position="465"/>
        <end position="573"/>
    </location>
</feature>